<dbReference type="SMART" id="SM00642">
    <property type="entry name" value="Aamy"/>
    <property type="match status" value="1"/>
</dbReference>
<proteinExistence type="predicted"/>
<dbReference type="GO" id="GO:0005975">
    <property type="term" value="P:carbohydrate metabolic process"/>
    <property type="evidence" value="ECO:0007669"/>
    <property type="project" value="InterPro"/>
</dbReference>
<gene>
    <name evidence="4" type="ORF">GA0070624_1591</name>
</gene>
<dbReference type="SUPFAM" id="SSF81296">
    <property type="entry name" value="E set domains"/>
    <property type="match status" value="1"/>
</dbReference>
<keyword evidence="5" id="KW-1185">Reference proteome</keyword>
<dbReference type="Pfam" id="PF00128">
    <property type="entry name" value="Alpha-amylase"/>
    <property type="match status" value="1"/>
</dbReference>
<keyword evidence="1" id="KW-0378">Hydrolase</keyword>
<accession>A0A1C6RNL0</accession>
<dbReference type="AlphaFoldDB" id="A0A1C6RNL0"/>
<dbReference type="EMBL" id="FMHV01000002">
    <property type="protein sequence ID" value="SCL18704.1"/>
    <property type="molecule type" value="Genomic_DNA"/>
</dbReference>
<evidence type="ECO:0000256" key="1">
    <source>
        <dbReference type="ARBA" id="ARBA00022801"/>
    </source>
</evidence>
<protein>
    <submittedName>
        <fullName evidence="4">Alpha-glucosidase</fullName>
    </submittedName>
</protein>
<dbReference type="CDD" id="cd11338">
    <property type="entry name" value="AmyAc_CMD"/>
    <property type="match status" value="1"/>
</dbReference>
<evidence type="ECO:0000256" key="2">
    <source>
        <dbReference type="ARBA" id="ARBA00023295"/>
    </source>
</evidence>
<dbReference type="SUPFAM" id="SSF51445">
    <property type="entry name" value="(Trans)glycosidases"/>
    <property type="match status" value="1"/>
</dbReference>
<feature type="domain" description="Glycosyl hydrolase family 13 catalytic" evidence="3">
    <location>
        <begin position="130"/>
        <end position="556"/>
    </location>
</feature>
<sequence>MTMSLQPHHDGSATYVPEQEPALGQTVPVFVRVPAGADVRQVHVRTTGDGEPRFAEATVDRREGGDVWWRADVEVRNPVSNYRFMLSGARGYRWLNAAGLVDHDVPDNGDFKLVSYAPPPAWARDALIYQIFPDRFARSAAADGRTGPDWAIPCDWDTPVIGRGPETPYQFYGGDLDGITERLDHLDRLGVNTLYLTPIFPARSNHRYDASSFDRVDPLLGGDAALVRLADAVRARGWRLLGDITSNHTGDAHEWFTTAAADVHAAERELYYFDEVTGCDNSSSADGHNSASAPLGGAPDRMKAGLTPRWDLEPSYESWNGVKSLPKLNWGSTELRRRFATAEDSLLRRWLRPPYGLAGWRVDVANMTGRRGADGYTHEVAKLLREVVADTRPDGLLLAEHGHDHTGDLDRDGWHGTMNYVGFTDPVWSWLRHGDDPVPNFLGTPGGVPRRAAGAVLATMNTYRSLISWRSYVHSWQLLGSHDSARIRTVVGDAARQEVAAGLLATMPGTPVIFAGDELGLTGTNGEGSRTPMPWHRPESWDQGTFAAYRGLLALRRGEPALRHGGLRWVHADADTLVFLREAPTGTVLVLARRAAAAPVRLAGLPAGDNVYGGAPALRPDADGVVTLPADGPTFQVWRLG</sequence>
<dbReference type="PANTHER" id="PTHR10357:SF210">
    <property type="entry name" value="MALTODEXTRIN GLUCOSIDASE"/>
    <property type="match status" value="1"/>
</dbReference>
<keyword evidence="2" id="KW-0326">Glycosidase</keyword>
<dbReference type="CDD" id="cd02857">
    <property type="entry name" value="E_set_CDase_PDE_N"/>
    <property type="match status" value="1"/>
</dbReference>
<dbReference type="GO" id="GO:0004553">
    <property type="term" value="F:hydrolase activity, hydrolyzing O-glycosyl compounds"/>
    <property type="evidence" value="ECO:0007669"/>
    <property type="project" value="InterPro"/>
</dbReference>
<dbReference type="InterPro" id="IPR014756">
    <property type="entry name" value="Ig_E-set"/>
</dbReference>
<dbReference type="InterPro" id="IPR013783">
    <property type="entry name" value="Ig-like_fold"/>
</dbReference>
<dbReference type="STRING" id="568872.GA0070624_1591"/>
<dbReference type="InterPro" id="IPR004185">
    <property type="entry name" value="Glyco_hydro_13_lg-like_dom"/>
</dbReference>
<dbReference type="InterPro" id="IPR006047">
    <property type="entry name" value="GH13_cat_dom"/>
</dbReference>
<dbReference type="Proteomes" id="UP000199413">
    <property type="component" value="Unassembled WGS sequence"/>
</dbReference>
<reference evidence="5" key="1">
    <citation type="submission" date="2016-06" db="EMBL/GenBank/DDBJ databases">
        <authorList>
            <person name="Varghese N."/>
            <person name="Submissions Spin"/>
        </authorList>
    </citation>
    <scope>NUCLEOTIDE SEQUENCE [LARGE SCALE GENOMIC DNA]</scope>
    <source>
        <strain evidence="5">DSM 45431</strain>
    </source>
</reference>
<dbReference type="Gene3D" id="3.20.20.80">
    <property type="entry name" value="Glycosidases"/>
    <property type="match status" value="1"/>
</dbReference>
<name>A0A1C6RNL0_9ACTN</name>
<evidence type="ECO:0000313" key="4">
    <source>
        <dbReference type="EMBL" id="SCL18704.1"/>
    </source>
</evidence>
<organism evidence="4 5">
    <name type="scientific">Micromonospora rhizosphaerae</name>
    <dbReference type="NCBI Taxonomy" id="568872"/>
    <lineage>
        <taxon>Bacteria</taxon>
        <taxon>Bacillati</taxon>
        <taxon>Actinomycetota</taxon>
        <taxon>Actinomycetes</taxon>
        <taxon>Micromonosporales</taxon>
        <taxon>Micromonosporaceae</taxon>
        <taxon>Micromonospora</taxon>
    </lineage>
</organism>
<dbReference type="PANTHER" id="PTHR10357">
    <property type="entry name" value="ALPHA-AMYLASE FAMILY MEMBER"/>
    <property type="match status" value="1"/>
</dbReference>
<dbReference type="InterPro" id="IPR017853">
    <property type="entry name" value="GH"/>
</dbReference>
<dbReference type="Gene3D" id="2.60.40.10">
    <property type="entry name" value="Immunoglobulins"/>
    <property type="match status" value="1"/>
</dbReference>
<evidence type="ECO:0000313" key="5">
    <source>
        <dbReference type="Proteomes" id="UP000199413"/>
    </source>
</evidence>
<evidence type="ECO:0000259" key="3">
    <source>
        <dbReference type="SMART" id="SM00642"/>
    </source>
</evidence>